<keyword evidence="1" id="KW-1133">Transmembrane helix</keyword>
<keyword evidence="1" id="KW-0472">Membrane</keyword>
<organism evidence="3 4">
    <name type="scientific">Sporobacter termitidis DSM 10068</name>
    <dbReference type="NCBI Taxonomy" id="1123282"/>
    <lineage>
        <taxon>Bacteria</taxon>
        <taxon>Bacillati</taxon>
        <taxon>Bacillota</taxon>
        <taxon>Clostridia</taxon>
        <taxon>Eubacteriales</taxon>
        <taxon>Oscillospiraceae</taxon>
        <taxon>Sporobacter</taxon>
    </lineage>
</organism>
<dbReference type="PANTHER" id="PTHR43798">
    <property type="entry name" value="MONOACYLGLYCEROL LIPASE"/>
    <property type="match status" value="1"/>
</dbReference>
<dbReference type="InterPro" id="IPR050266">
    <property type="entry name" value="AB_hydrolase_sf"/>
</dbReference>
<protein>
    <submittedName>
        <fullName evidence="3">Pimeloyl-ACP methyl ester carboxylesterase</fullName>
    </submittedName>
</protein>
<evidence type="ECO:0000256" key="1">
    <source>
        <dbReference type="SAM" id="Phobius"/>
    </source>
</evidence>
<dbReference type="PANTHER" id="PTHR43798:SF33">
    <property type="entry name" value="HYDROLASE, PUTATIVE (AFU_ORTHOLOGUE AFUA_2G14860)-RELATED"/>
    <property type="match status" value="1"/>
</dbReference>
<reference evidence="3 4" key="1">
    <citation type="submission" date="2016-11" db="EMBL/GenBank/DDBJ databases">
        <authorList>
            <person name="Jaros S."/>
            <person name="Januszkiewicz K."/>
            <person name="Wedrychowicz H."/>
        </authorList>
    </citation>
    <scope>NUCLEOTIDE SEQUENCE [LARGE SCALE GENOMIC DNA]</scope>
    <source>
        <strain evidence="3 4">DSM 10068</strain>
    </source>
</reference>
<dbReference type="GO" id="GO:0016020">
    <property type="term" value="C:membrane"/>
    <property type="evidence" value="ECO:0007669"/>
    <property type="project" value="TreeGrafter"/>
</dbReference>
<dbReference type="Gene3D" id="3.40.50.1820">
    <property type="entry name" value="alpha/beta hydrolase"/>
    <property type="match status" value="1"/>
</dbReference>
<gene>
    <name evidence="3" type="ORF">SAMN02745823_00368</name>
</gene>
<dbReference type="RefSeq" id="WP_073075926.1">
    <property type="nucleotide sequence ID" value="NZ_FQXV01000001.1"/>
</dbReference>
<dbReference type="SUPFAM" id="SSF53474">
    <property type="entry name" value="alpha/beta-Hydrolases"/>
    <property type="match status" value="1"/>
</dbReference>
<dbReference type="InterPro" id="IPR029058">
    <property type="entry name" value="AB_hydrolase_fold"/>
</dbReference>
<evidence type="ECO:0000259" key="2">
    <source>
        <dbReference type="Pfam" id="PF00561"/>
    </source>
</evidence>
<dbReference type="Pfam" id="PF00561">
    <property type="entry name" value="Abhydrolase_1"/>
    <property type="match status" value="1"/>
</dbReference>
<keyword evidence="4" id="KW-1185">Reference proteome</keyword>
<dbReference type="AlphaFoldDB" id="A0A1M5U5S4"/>
<dbReference type="STRING" id="1123282.SAMN02745823_00368"/>
<dbReference type="EMBL" id="FQXV01000001">
    <property type="protein sequence ID" value="SHH58278.1"/>
    <property type="molecule type" value="Genomic_DNA"/>
</dbReference>
<feature type="domain" description="AB hydrolase-1" evidence="2">
    <location>
        <begin position="84"/>
        <end position="322"/>
    </location>
</feature>
<dbReference type="InterPro" id="IPR000073">
    <property type="entry name" value="AB_hydrolase_1"/>
</dbReference>
<feature type="transmembrane region" description="Helical" evidence="1">
    <location>
        <begin position="16"/>
        <end position="34"/>
    </location>
</feature>
<accession>A0A1M5U5S4</accession>
<dbReference type="Proteomes" id="UP000183995">
    <property type="component" value="Unassembled WGS sequence"/>
</dbReference>
<evidence type="ECO:0000313" key="4">
    <source>
        <dbReference type="Proteomes" id="UP000183995"/>
    </source>
</evidence>
<evidence type="ECO:0000313" key="3">
    <source>
        <dbReference type="EMBL" id="SHH58278.1"/>
    </source>
</evidence>
<sequence length="337" mass="37791">MELPIKTDKKRKPVKLRIKILLTIFIVLLLGIAYEQIGEYVDNKEYQPVGKLINVDGHNMHIWADGTGDATVVFGVGFQMPSGYVDFYPLYSEIEKQARVAVYDKPGYGWSDVTNAPRDIDTITKEIHGALVLSGEKPPYILVAHSIASLEAIRFAQLYKDEVKGVVLIDGSNPDMYVDMPRAFDFAFARTAIFKGTISLANKTGIIRTLFHTVYPYSATPMSTGRSGFELAPEQLKKLDRALFLRTFNNRNQVDEGNRKEENAFTVLSNGYLGDIPLRIITSEYLNSYPESAGEQLRLLEWSTDSKQIIVDGANHAVHWSNPGVINKEIVDLLNTK</sequence>
<dbReference type="OrthoDB" id="1817159at2"/>
<proteinExistence type="predicted"/>
<keyword evidence="1" id="KW-0812">Transmembrane</keyword>
<name>A0A1M5U5S4_9FIRM</name>